<dbReference type="Pfam" id="PF00188">
    <property type="entry name" value="CAP"/>
    <property type="match status" value="1"/>
</dbReference>
<feature type="signal peptide" evidence="1">
    <location>
        <begin position="1"/>
        <end position="18"/>
    </location>
</feature>
<name>A0A4Y2EWZ7_ARAVE</name>
<dbReference type="CDD" id="cd05380">
    <property type="entry name" value="CAP_euk"/>
    <property type="match status" value="1"/>
</dbReference>
<reference evidence="3 4" key="1">
    <citation type="journal article" date="2019" name="Sci. Rep.">
        <title>Orb-weaving spider Araneus ventricosus genome elucidates the spidroin gene catalogue.</title>
        <authorList>
            <person name="Kono N."/>
            <person name="Nakamura H."/>
            <person name="Ohtoshi R."/>
            <person name="Moran D.A.P."/>
            <person name="Shinohara A."/>
            <person name="Yoshida Y."/>
            <person name="Fujiwara M."/>
            <person name="Mori M."/>
            <person name="Tomita M."/>
            <person name="Arakawa K."/>
        </authorList>
    </citation>
    <scope>NUCLEOTIDE SEQUENCE [LARGE SCALE GENOMIC DNA]</scope>
</reference>
<dbReference type="Gene3D" id="3.40.33.10">
    <property type="entry name" value="CAP"/>
    <property type="match status" value="1"/>
</dbReference>
<protein>
    <submittedName>
        <fullName evidence="3">Venom allergen 5</fullName>
    </submittedName>
</protein>
<dbReference type="AlphaFoldDB" id="A0A4Y2EWZ7"/>
<organism evidence="3 4">
    <name type="scientific">Araneus ventricosus</name>
    <name type="common">Orbweaver spider</name>
    <name type="synonym">Epeira ventricosa</name>
    <dbReference type="NCBI Taxonomy" id="182803"/>
    <lineage>
        <taxon>Eukaryota</taxon>
        <taxon>Metazoa</taxon>
        <taxon>Ecdysozoa</taxon>
        <taxon>Arthropoda</taxon>
        <taxon>Chelicerata</taxon>
        <taxon>Arachnida</taxon>
        <taxon>Araneae</taxon>
        <taxon>Araneomorphae</taxon>
        <taxon>Entelegynae</taxon>
        <taxon>Araneoidea</taxon>
        <taxon>Araneidae</taxon>
        <taxon>Araneus</taxon>
    </lineage>
</organism>
<keyword evidence="4" id="KW-1185">Reference proteome</keyword>
<dbReference type="EMBL" id="BGPR01000707">
    <property type="protein sequence ID" value="GBM32404.1"/>
    <property type="molecule type" value="Genomic_DNA"/>
</dbReference>
<evidence type="ECO:0000256" key="1">
    <source>
        <dbReference type="SAM" id="SignalP"/>
    </source>
</evidence>
<keyword evidence="1" id="KW-0732">Signal</keyword>
<feature type="chain" id="PRO_5021333511" evidence="1">
    <location>
        <begin position="19"/>
        <end position="122"/>
    </location>
</feature>
<dbReference type="InterPro" id="IPR002413">
    <property type="entry name" value="V5_allergen-like"/>
</dbReference>
<evidence type="ECO:0000313" key="3">
    <source>
        <dbReference type="EMBL" id="GBM32404.1"/>
    </source>
</evidence>
<dbReference type="SUPFAM" id="SSF55797">
    <property type="entry name" value="PR-1-like"/>
    <property type="match status" value="1"/>
</dbReference>
<proteinExistence type="predicted"/>
<dbReference type="OrthoDB" id="6411526at2759"/>
<feature type="domain" description="SCP" evidence="2">
    <location>
        <begin position="59"/>
        <end position="113"/>
    </location>
</feature>
<gene>
    <name evidence="3" type="primary">VA5_0</name>
    <name evidence="3" type="ORF">AVEN_239795_1</name>
</gene>
<evidence type="ECO:0000259" key="2">
    <source>
        <dbReference type="Pfam" id="PF00188"/>
    </source>
</evidence>
<dbReference type="InterPro" id="IPR035940">
    <property type="entry name" value="CAP_sf"/>
</dbReference>
<dbReference type="PRINTS" id="PR00838">
    <property type="entry name" value="V5ALLERGEN"/>
</dbReference>
<accession>A0A4Y2EWZ7</accession>
<sequence length="122" mass="13769">MRLVFFLVLFNWATSASSKECPAAYRRFSATHTFCLEPNPKCDAKFSGVSKKDRDLIVQLHNNYRNTIAMGKETRAVGGALPKAADMLQMVWDDELAAIAQKWTDNCEYKHDCTDGCRMVGK</sequence>
<comment type="caution">
    <text evidence="3">The sequence shown here is derived from an EMBL/GenBank/DDBJ whole genome shotgun (WGS) entry which is preliminary data.</text>
</comment>
<dbReference type="Proteomes" id="UP000499080">
    <property type="component" value="Unassembled WGS sequence"/>
</dbReference>
<evidence type="ECO:0000313" key="4">
    <source>
        <dbReference type="Proteomes" id="UP000499080"/>
    </source>
</evidence>
<dbReference type="InterPro" id="IPR014044">
    <property type="entry name" value="CAP_dom"/>
</dbReference>